<reference evidence="2 3" key="1">
    <citation type="submission" date="2022-08" db="EMBL/GenBank/DDBJ databases">
        <title>Tractidigestivibacter montrealensis type strain KD21.</title>
        <authorList>
            <person name="Diop K."/>
            <person name="Richard C."/>
            <person name="Routy B."/>
        </authorList>
    </citation>
    <scope>NUCLEOTIDE SEQUENCE [LARGE SCALE GENOMIC DNA]</scope>
    <source>
        <strain evidence="2 3">KD21</strain>
    </source>
</reference>
<gene>
    <name evidence="2" type="ORF">NVS32_00550</name>
</gene>
<dbReference type="Proteomes" id="UP001204320">
    <property type="component" value="Unassembled WGS sequence"/>
</dbReference>
<accession>A0ABT1Z5F9</accession>
<evidence type="ECO:0000313" key="3">
    <source>
        <dbReference type="Proteomes" id="UP001204320"/>
    </source>
</evidence>
<evidence type="ECO:0008006" key="4">
    <source>
        <dbReference type="Google" id="ProtNLM"/>
    </source>
</evidence>
<evidence type="ECO:0000313" key="2">
    <source>
        <dbReference type="EMBL" id="MCR9035448.1"/>
    </source>
</evidence>
<dbReference type="RefSeq" id="WP_258498289.1">
    <property type="nucleotide sequence ID" value="NZ_JANSKA010000001.1"/>
</dbReference>
<name>A0ABT1Z5F9_9ACTN</name>
<organism evidence="2 3">
    <name type="scientific">Tractidigestivibacter montrealensis</name>
    <dbReference type="NCBI Taxonomy" id="2972466"/>
    <lineage>
        <taxon>Bacteria</taxon>
        <taxon>Bacillati</taxon>
        <taxon>Actinomycetota</taxon>
        <taxon>Coriobacteriia</taxon>
        <taxon>Coriobacteriales</taxon>
        <taxon>Atopobiaceae</taxon>
        <taxon>Tractidigestivibacter</taxon>
    </lineage>
</organism>
<protein>
    <recommendedName>
        <fullName evidence="4">Tetratricopeptide repeat protein</fullName>
    </recommendedName>
</protein>
<feature type="region of interest" description="Disordered" evidence="1">
    <location>
        <begin position="194"/>
        <end position="216"/>
    </location>
</feature>
<dbReference type="EMBL" id="JANSKA010000001">
    <property type="protein sequence ID" value="MCR9035448.1"/>
    <property type="molecule type" value="Genomic_DNA"/>
</dbReference>
<comment type="caution">
    <text evidence="2">The sequence shown here is derived from an EMBL/GenBank/DDBJ whole genome shotgun (WGS) entry which is preliminary data.</text>
</comment>
<keyword evidence="3" id="KW-1185">Reference proteome</keyword>
<proteinExistence type="predicted"/>
<evidence type="ECO:0000256" key="1">
    <source>
        <dbReference type="SAM" id="MobiDB-lite"/>
    </source>
</evidence>
<sequence>MDFNPITIALIAAAAAYFIVEQVMRSTRLNKFALLLRDGRCDEALELLDKPSSKWLYPPFNREYMKLNAYLVKDDVEGASRQFDVLLTMRSSKNQRSEVVVKAYRFYMEHERYKDAKPLLEEIEKTAEKPVAEESRLMWEIFAENDTSHIPEMEKHYEEAKGPQQRMRLALLIATQYENAHNKTKVTEWRSKANDAAGELQDMARRAASGKGGEKK</sequence>